<organism evidence="7 8">
    <name type="scientific">Tilletia horrida</name>
    <dbReference type="NCBI Taxonomy" id="155126"/>
    <lineage>
        <taxon>Eukaryota</taxon>
        <taxon>Fungi</taxon>
        <taxon>Dikarya</taxon>
        <taxon>Basidiomycota</taxon>
        <taxon>Ustilaginomycotina</taxon>
        <taxon>Exobasidiomycetes</taxon>
        <taxon>Tilletiales</taxon>
        <taxon>Tilletiaceae</taxon>
        <taxon>Tilletia</taxon>
    </lineage>
</organism>
<dbReference type="InterPro" id="IPR007271">
    <property type="entry name" value="Nuc_sug_transpt"/>
</dbReference>
<feature type="compositionally biased region" description="Basic residues" evidence="5">
    <location>
        <begin position="648"/>
        <end position="659"/>
    </location>
</feature>
<evidence type="ECO:0000256" key="3">
    <source>
        <dbReference type="ARBA" id="ARBA00022989"/>
    </source>
</evidence>
<dbReference type="Pfam" id="PF04142">
    <property type="entry name" value="Nuc_sug_transp"/>
    <property type="match status" value="3"/>
</dbReference>
<evidence type="ECO:0000256" key="6">
    <source>
        <dbReference type="SAM" id="Phobius"/>
    </source>
</evidence>
<dbReference type="GO" id="GO:0000139">
    <property type="term" value="C:Golgi membrane"/>
    <property type="evidence" value="ECO:0007669"/>
    <property type="project" value="InterPro"/>
</dbReference>
<keyword evidence="3 6" id="KW-1133">Transmembrane helix</keyword>
<comment type="subcellular location">
    <subcellularLocation>
        <location evidence="1">Membrane</location>
        <topology evidence="1">Multi-pass membrane protein</topology>
    </subcellularLocation>
</comment>
<comment type="caution">
    <text evidence="7">The sequence shown here is derived from an EMBL/GenBank/DDBJ whole genome shotgun (WGS) entry which is preliminary data.</text>
</comment>
<dbReference type="EMBL" id="JAPDMZ010000001">
    <property type="protein sequence ID" value="KAK0558025.1"/>
    <property type="molecule type" value="Genomic_DNA"/>
</dbReference>
<keyword evidence="4 6" id="KW-0472">Membrane</keyword>
<feature type="region of interest" description="Disordered" evidence="5">
    <location>
        <begin position="627"/>
        <end position="710"/>
    </location>
</feature>
<feature type="transmembrane region" description="Helical" evidence="6">
    <location>
        <begin position="373"/>
        <end position="392"/>
    </location>
</feature>
<evidence type="ECO:0000313" key="7">
    <source>
        <dbReference type="EMBL" id="KAK0558025.1"/>
    </source>
</evidence>
<feature type="compositionally biased region" description="Low complexity" evidence="5">
    <location>
        <begin position="224"/>
        <end position="237"/>
    </location>
</feature>
<reference evidence="7" key="1">
    <citation type="journal article" date="2023" name="PhytoFront">
        <title>Draft Genome Resources of Seven Strains of Tilletia horrida, Causal Agent of Kernel Smut of Rice.</title>
        <authorList>
            <person name="Khanal S."/>
            <person name="Antony Babu S."/>
            <person name="Zhou X.G."/>
        </authorList>
    </citation>
    <scope>NUCLEOTIDE SEQUENCE</scope>
    <source>
        <strain evidence="7">TX6</strain>
    </source>
</reference>
<evidence type="ECO:0000256" key="1">
    <source>
        <dbReference type="ARBA" id="ARBA00004141"/>
    </source>
</evidence>
<feature type="region of interest" description="Disordered" evidence="5">
    <location>
        <begin position="470"/>
        <end position="506"/>
    </location>
</feature>
<name>A0AAN6GVH4_9BASI</name>
<feature type="compositionally biased region" description="Basic and acidic residues" evidence="5">
    <location>
        <begin position="473"/>
        <end position="484"/>
    </location>
</feature>
<evidence type="ECO:0000313" key="8">
    <source>
        <dbReference type="Proteomes" id="UP001176517"/>
    </source>
</evidence>
<accession>A0AAN6GVH4</accession>
<feature type="region of interest" description="Disordered" evidence="5">
    <location>
        <begin position="287"/>
        <end position="327"/>
    </location>
</feature>
<dbReference type="InterPro" id="IPR037185">
    <property type="entry name" value="EmrE-like"/>
</dbReference>
<feature type="compositionally biased region" description="Low complexity" evidence="5">
    <location>
        <begin position="683"/>
        <end position="704"/>
    </location>
</feature>
<dbReference type="PANTHER" id="PTHR10231">
    <property type="entry name" value="NUCLEOTIDE-SUGAR TRANSMEMBRANE TRANSPORTER"/>
    <property type="match status" value="1"/>
</dbReference>
<dbReference type="SUPFAM" id="SSF103481">
    <property type="entry name" value="Multidrug resistance efflux transporter EmrE"/>
    <property type="match status" value="1"/>
</dbReference>
<dbReference type="Proteomes" id="UP001176517">
    <property type="component" value="Unassembled WGS sequence"/>
</dbReference>
<sequence>MSLMLVVPRKRARSGNPSSARLRLGLKVSPKLISLVALAVQNAALAIVMHHSRVSVPPQQRYQTATAVLLVEILKGFISLGVAFCSSSSFSSLIAQIASPDCFNLAIPAAIYVLQARFQYTAAANLDPSTFTVSYQAKILTTALFSFLLLRTRLRTSQWIALLGLAVGVAVVQIQSLEARQAINTLGQTMQQAKANGVGDSFFLSSPLLGLHTPFSRRIRESLQHAQAQMRRSSQAQDDTSAQRPYHAAMNPFLGFLAVGGACLTSGFAGVYFEKLLKGAGRNTHRKSQSALPLTALPSHQQHKIDDGSVDQSGTSSPLPRGESSAPDHRLPSLWIRNVQLSLMSLPPAIIPVLLEAYRHGARAPFAHITHPAAMLTIAMQVLGGLLTALVIKHANNILKGFAVAFSVLLSFAWSALVIRSEGDHGSGIKFNGWFFFGSALTLVSTFLYNRNTALCQCLHDSQHTANRNGVASDRHWRDDDQLKEGPCLSQRDSIHPLDPYPSGKATTSSALTSIVSGQPTLVSSVWSSAREPLQTGNPGCIQSSTLLGPVRRDHTQHARSHSHNDSRQASRGGGRGAAAVPRQMAEAAWATVMSYSQIPLAISSDDAKEEDEDDNAYFRGRSASIPVSASEAGHDSHHHRDSNTGHTGRRRSCVHKARSSTESGPATMSHLYATDARTSELSASGSAAASTPSMRRPPSSTSPSPSPSA</sequence>
<feature type="compositionally biased region" description="Basic and acidic residues" evidence="5">
    <location>
        <begin position="552"/>
        <end position="569"/>
    </location>
</feature>
<evidence type="ECO:0000256" key="5">
    <source>
        <dbReference type="SAM" id="MobiDB-lite"/>
    </source>
</evidence>
<feature type="transmembrane region" description="Helical" evidence="6">
    <location>
        <begin position="159"/>
        <end position="177"/>
    </location>
</feature>
<protein>
    <submittedName>
        <fullName evidence="7">Uncharacterized protein</fullName>
    </submittedName>
</protein>
<feature type="transmembrane region" description="Helical" evidence="6">
    <location>
        <begin position="431"/>
        <end position="449"/>
    </location>
</feature>
<feature type="region of interest" description="Disordered" evidence="5">
    <location>
        <begin position="552"/>
        <end position="583"/>
    </location>
</feature>
<dbReference type="GO" id="GO:0015165">
    <property type="term" value="F:pyrimidine nucleotide-sugar transmembrane transporter activity"/>
    <property type="evidence" value="ECO:0007669"/>
    <property type="project" value="InterPro"/>
</dbReference>
<dbReference type="AlphaFoldDB" id="A0AAN6GVH4"/>
<keyword evidence="2 6" id="KW-0812">Transmembrane</keyword>
<gene>
    <name evidence="7" type="ORF">OC846_000017</name>
</gene>
<keyword evidence="8" id="KW-1185">Reference proteome</keyword>
<feature type="transmembrane region" description="Helical" evidence="6">
    <location>
        <begin position="253"/>
        <end position="273"/>
    </location>
</feature>
<evidence type="ECO:0000256" key="4">
    <source>
        <dbReference type="ARBA" id="ARBA00023136"/>
    </source>
</evidence>
<feature type="transmembrane region" description="Helical" evidence="6">
    <location>
        <begin position="398"/>
        <end position="419"/>
    </location>
</feature>
<proteinExistence type="predicted"/>
<evidence type="ECO:0000256" key="2">
    <source>
        <dbReference type="ARBA" id="ARBA00022692"/>
    </source>
</evidence>
<feature type="region of interest" description="Disordered" evidence="5">
    <location>
        <begin position="223"/>
        <end position="244"/>
    </location>
</feature>